<protein>
    <submittedName>
        <fullName evidence="2">Uncharacterized protein</fullName>
    </submittedName>
</protein>
<feature type="region of interest" description="Disordered" evidence="1">
    <location>
        <begin position="171"/>
        <end position="195"/>
    </location>
</feature>
<keyword evidence="3" id="KW-1185">Reference proteome</keyword>
<dbReference type="Proteomes" id="UP000772434">
    <property type="component" value="Unassembled WGS sequence"/>
</dbReference>
<accession>A0A9P5UAR1</accession>
<comment type="caution">
    <text evidence="2">The sequence shown here is derived from an EMBL/GenBank/DDBJ whole genome shotgun (WGS) entry which is preliminary data.</text>
</comment>
<dbReference type="OrthoDB" id="3052470at2759"/>
<evidence type="ECO:0000313" key="3">
    <source>
        <dbReference type="Proteomes" id="UP000772434"/>
    </source>
</evidence>
<proteinExistence type="predicted"/>
<gene>
    <name evidence="2" type="ORF">BDP27DRAFT_1445210</name>
</gene>
<sequence length="195" mass="21675">MDATLARAALVPREHVLDKTLAYLRVVDPNVGQTDSRQTLPDNTYHYYLPEDCPGVDTSPTPFPIVPALLSIPFSVLHNIPRLGPMVNHGVSVNSSVLRDGDHTLVGMGPVSRGISTRKHSYGHIKSSTISIASPCLSRIIPSRPLFSFLMVNFLSTHHLPYTAFEEDEDGDVFGWSDENDLYDEEENDEEQKDD</sequence>
<dbReference type="AlphaFoldDB" id="A0A9P5UAR1"/>
<organism evidence="2 3">
    <name type="scientific">Rhodocollybia butyracea</name>
    <dbReference type="NCBI Taxonomy" id="206335"/>
    <lineage>
        <taxon>Eukaryota</taxon>
        <taxon>Fungi</taxon>
        <taxon>Dikarya</taxon>
        <taxon>Basidiomycota</taxon>
        <taxon>Agaricomycotina</taxon>
        <taxon>Agaricomycetes</taxon>
        <taxon>Agaricomycetidae</taxon>
        <taxon>Agaricales</taxon>
        <taxon>Marasmiineae</taxon>
        <taxon>Omphalotaceae</taxon>
        <taxon>Rhodocollybia</taxon>
    </lineage>
</organism>
<reference evidence="2" key="1">
    <citation type="submission" date="2020-11" db="EMBL/GenBank/DDBJ databases">
        <authorList>
            <consortium name="DOE Joint Genome Institute"/>
            <person name="Ahrendt S."/>
            <person name="Riley R."/>
            <person name="Andreopoulos W."/>
            <person name="Labutti K."/>
            <person name="Pangilinan J."/>
            <person name="Ruiz-Duenas F.J."/>
            <person name="Barrasa J.M."/>
            <person name="Sanchez-Garcia M."/>
            <person name="Camarero S."/>
            <person name="Miyauchi S."/>
            <person name="Serrano A."/>
            <person name="Linde D."/>
            <person name="Babiker R."/>
            <person name="Drula E."/>
            <person name="Ayuso-Fernandez I."/>
            <person name="Pacheco R."/>
            <person name="Padilla G."/>
            <person name="Ferreira P."/>
            <person name="Barriuso J."/>
            <person name="Kellner H."/>
            <person name="Castanera R."/>
            <person name="Alfaro M."/>
            <person name="Ramirez L."/>
            <person name="Pisabarro A.G."/>
            <person name="Kuo A."/>
            <person name="Tritt A."/>
            <person name="Lipzen A."/>
            <person name="He G."/>
            <person name="Yan M."/>
            <person name="Ng V."/>
            <person name="Cullen D."/>
            <person name="Martin F."/>
            <person name="Rosso M.-N."/>
            <person name="Henrissat B."/>
            <person name="Hibbett D."/>
            <person name="Martinez A.T."/>
            <person name="Grigoriev I.V."/>
        </authorList>
    </citation>
    <scope>NUCLEOTIDE SEQUENCE</scope>
    <source>
        <strain evidence="2">AH 40177</strain>
    </source>
</reference>
<name>A0A9P5UAR1_9AGAR</name>
<evidence type="ECO:0000256" key="1">
    <source>
        <dbReference type="SAM" id="MobiDB-lite"/>
    </source>
</evidence>
<evidence type="ECO:0000313" key="2">
    <source>
        <dbReference type="EMBL" id="KAF9073320.1"/>
    </source>
</evidence>
<dbReference type="EMBL" id="JADNRY010000019">
    <property type="protein sequence ID" value="KAF9073320.1"/>
    <property type="molecule type" value="Genomic_DNA"/>
</dbReference>